<gene>
    <name evidence="1" type="ORF">HPB50_017197</name>
</gene>
<organism evidence="1 2">
    <name type="scientific">Hyalomma asiaticum</name>
    <name type="common">Tick</name>
    <dbReference type="NCBI Taxonomy" id="266040"/>
    <lineage>
        <taxon>Eukaryota</taxon>
        <taxon>Metazoa</taxon>
        <taxon>Ecdysozoa</taxon>
        <taxon>Arthropoda</taxon>
        <taxon>Chelicerata</taxon>
        <taxon>Arachnida</taxon>
        <taxon>Acari</taxon>
        <taxon>Parasitiformes</taxon>
        <taxon>Ixodida</taxon>
        <taxon>Ixodoidea</taxon>
        <taxon>Ixodidae</taxon>
        <taxon>Hyalomminae</taxon>
        <taxon>Hyalomma</taxon>
    </lineage>
</organism>
<comment type="caution">
    <text evidence="1">The sequence shown here is derived from an EMBL/GenBank/DDBJ whole genome shotgun (WGS) entry which is preliminary data.</text>
</comment>
<sequence>MPAFSEGSPALKTPSSVSLGASRDETDDDVSQNKAIMYVLFDYQDIVVEPGNEPGGRCSSVERRKSLFCLADCDLIFDTGLKTIACLYNTMHPARATRGNRHQSVVMWRGTGRSLVRSAEEQSTRRVEPGVITMLEDSGSVAPAEDSVDVVVCEQRIRLRATPPFTLNHAAHSTRLHLEDTCAVRELVFQQEL</sequence>
<keyword evidence="2" id="KW-1185">Reference proteome</keyword>
<evidence type="ECO:0000313" key="2">
    <source>
        <dbReference type="Proteomes" id="UP000821845"/>
    </source>
</evidence>
<dbReference type="Proteomes" id="UP000821845">
    <property type="component" value="Chromosome 1"/>
</dbReference>
<proteinExistence type="predicted"/>
<accession>A0ACB7TK07</accession>
<reference evidence="1" key="1">
    <citation type="submission" date="2020-05" db="EMBL/GenBank/DDBJ databases">
        <title>Large-scale comparative analyses of tick genomes elucidate their genetic diversity and vector capacities.</title>
        <authorList>
            <person name="Jia N."/>
            <person name="Wang J."/>
            <person name="Shi W."/>
            <person name="Du L."/>
            <person name="Sun Y."/>
            <person name="Zhan W."/>
            <person name="Jiang J."/>
            <person name="Wang Q."/>
            <person name="Zhang B."/>
            <person name="Ji P."/>
            <person name="Sakyi L.B."/>
            <person name="Cui X."/>
            <person name="Yuan T."/>
            <person name="Jiang B."/>
            <person name="Yang W."/>
            <person name="Lam T.T.-Y."/>
            <person name="Chang Q."/>
            <person name="Ding S."/>
            <person name="Wang X."/>
            <person name="Zhu J."/>
            <person name="Ruan X."/>
            <person name="Zhao L."/>
            <person name="Wei J."/>
            <person name="Que T."/>
            <person name="Du C."/>
            <person name="Cheng J."/>
            <person name="Dai P."/>
            <person name="Han X."/>
            <person name="Huang E."/>
            <person name="Gao Y."/>
            <person name="Liu J."/>
            <person name="Shao H."/>
            <person name="Ye R."/>
            <person name="Li L."/>
            <person name="Wei W."/>
            <person name="Wang X."/>
            <person name="Wang C."/>
            <person name="Yang T."/>
            <person name="Huo Q."/>
            <person name="Li W."/>
            <person name="Guo W."/>
            <person name="Chen H."/>
            <person name="Zhou L."/>
            <person name="Ni X."/>
            <person name="Tian J."/>
            <person name="Zhou Y."/>
            <person name="Sheng Y."/>
            <person name="Liu T."/>
            <person name="Pan Y."/>
            <person name="Xia L."/>
            <person name="Li J."/>
            <person name="Zhao F."/>
            <person name="Cao W."/>
        </authorList>
    </citation>
    <scope>NUCLEOTIDE SEQUENCE</scope>
    <source>
        <strain evidence="1">Hyas-2018</strain>
    </source>
</reference>
<evidence type="ECO:0000313" key="1">
    <source>
        <dbReference type="EMBL" id="KAH6947145.1"/>
    </source>
</evidence>
<name>A0ACB7TK07_HYAAI</name>
<protein>
    <submittedName>
        <fullName evidence="1">Uncharacterized protein</fullName>
    </submittedName>
</protein>
<dbReference type="EMBL" id="CM023481">
    <property type="protein sequence ID" value="KAH6947145.1"/>
    <property type="molecule type" value="Genomic_DNA"/>
</dbReference>